<dbReference type="Proteomes" id="UP000663854">
    <property type="component" value="Unassembled WGS sequence"/>
</dbReference>
<dbReference type="InterPro" id="IPR029071">
    <property type="entry name" value="Ubiquitin-like_domsf"/>
</dbReference>
<accession>A0A814LED3</accession>
<feature type="domain" description="RING-type" evidence="6">
    <location>
        <begin position="17"/>
        <end position="58"/>
    </location>
</feature>
<dbReference type="Gene3D" id="3.10.20.90">
    <property type="entry name" value="Phosphatidylinositol 3-kinase Catalytic Subunit, Chain A, domain 1"/>
    <property type="match status" value="1"/>
</dbReference>
<evidence type="ECO:0000259" key="6">
    <source>
        <dbReference type="PROSITE" id="PS50089"/>
    </source>
</evidence>
<dbReference type="InterPro" id="IPR027370">
    <property type="entry name" value="Znf-RING_euk"/>
</dbReference>
<keyword evidence="3" id="KW-0862">Zinc</keyword>
<dbReference type="Gene3D" id="3.30.40.10">
    <property type="entry name" value="Zinc/RING finger domain, C3HC4 (zinc finger)"/>
    <property type="match status" value="1"/>
</dbReference>
<dbReference type="SMART" id="SM00184">
    <property type="entry name" value="RING"/>
    <property type="match status" value="1"/>
</dbReference>
<gene>
    <name evidence="8" type="ORF">JXQ802_LOCUS27424</name>
    <name evidence="7" type="ORF">PYM288_LOCUS17781</name>
</gene>
<keyword evidence="1" id="KW-0479">Metal-binding</keyword>
<dbReference type="PROSITE" id="PS00518">
    <property type="entry name" value="ZF_RING_1"/>
    <property type="match status" value="1"/>
</dbReference>
<organism evidence="7 9">
    <name type="scientific">Rotaria sordida</name>
    <dbReference type="NCBI Taxonomy" id="392033"/>
    <lineage>
        <taxon>Eukaryota</taxon>
        <taxon>Metazoa</taxon>
        <taxon>Spiralia</taxon>
        <taxon>Gnathifera</taxon>
        <taxon>Rotifera</taxon>
        <taxon>Eurotatoria</taxon>
        <taxon>Bdelloidea</taxon>
        <taxon>Philodinida</taxon>
        <taxon>Philodinidae</taxon>
        <taxon>Rotaria</taxon>
    </lineage>
</organism>
<dbReference type="EMBL" id="CAJNOH010000514">
    <property type="protein sequence ID" value="CAF1063574.1"/>
    <property type="molecule type" value="Genomic_DNA"/>
</dbReference>
<evidence type="ECO:0000313" key="8">
    <source>
        <dbReference type="EMBL" id="CAF1259969.1"/>
    </source>
</evidence>
<keyword evidence="2 4" id="KW-0863">Zinc-finger</keyword>
<dbReference type="InterPro" id="IPR047153">
    <property type="entry name" value="TRIM45/56/19-like"/>
</dbReference>
<sequence length="358" mass="42370">MMTSLYKIENLENLLQCTICLERFQIPKVLECQHTFCLECLQNIYDLQNQTLTCPTCQRNMKLTENLNELPNNILIINLMDIQPIKAKCSSCQKIEILTLCEYCNSPKCTNCNEKHVDDMRQSIKTTLEELENTNQNELKISIHNSFKVIRNEINNQFQNIRQQHDSHLLKKQIDILKKLESYEQNLLTQIEHDLRFLEQSKLEIIRNNVHINRKTESELINLLTIASDVQYHLTEKITQYVSYINSLELSLQYDQSQTNEINQLCDSFQLNISDEDENSKLIYITLRTFLNQEYKLHIKLDKTINELKEIFGKQENIDPNKLIITKIDNYFDELDNNRTLKSYNCDSTSILMIYLRK</sequence>
<evidence type="ECO:0000259" key="5">
    <source>
        <dbReference type="PROSITE" id="PS50053"/>
    </source>
</evidence>
<evidence type="ECO:0000256" key="1">
    <source>
        <dbReference type="ARBA" id="ARBA00022723"/>
    </source>
</evidence>
<dbReference type="InterPro" id="IPR017907">
    <property type="entry name" value="Znf_RING_CS"/>
</dbReference>
<dbReference type="InterPro" id="IPR000626">
    <property type="entry name" value="Ubiquitin-like_dom"/>
</dbReference>
<evidence type="ECO:0000313" key="9">
    <source>
        <dbReference type="Proteomes" id="UP000663854"/>
    </source>
</evidence>
<evidence type="ECO:0000256" key="2">
    <source>
        <dbReference type="ARBA" id="ARBA00022771"/>
    </source>
</evidence>
<dbReference type="Proteomes" id="UP000663870">
    <property type="component" value="Unassembled WGS sequence"/>
</dbReference>
<evidence type="ECO:0000256" key="3">
    <source>
        <dbReference type="ARBA" id="ARBA00022833"/>
    </source>
</evidence>
<feature type="domain" description="Ubiquitin-like" evidence="5">
    <location>
        <begin position="283"/>
        <end position="358"/>
    </location>
</feature>
<dbReference type="PANTHER" id="PTHR25462:SF291">
    <property type="entry name" value="E3 UBIQUITIN-PROTEIN LIGASE TRIM45"/>
    <property type="match status" value="1"/>
</dbReference>
<dbReference type="PANTHER" id="PTHR25462">
    <property type="entry name" value="BONUS, ISOFORM C-RELATED"/>
    <property type="match status" value="1"/>
</dbReference>
<comment type="caution">
    <text evidence="7">The sequence shown here is derived from an EMBL/GenBank/DDBJ whole genome shotgun (WGS) entry which is preliminary data.</text>
</comment>
<dbReference type="SUPFAM" id="SSF57850">
    <property type="entry name" value="RING/U-box"/>
    <property type="match status" value="1"/>
</dbReference>
<protein>
    <recommendedName>
        <fullName evidence="11">RING-type domain-containing protein</fullName>
    </recommendedName>
</protein>
<dbReference type="InterPro" id="IPR001841">
    <property type="entry name" value="Znf_RING"/>
</dbReference>
<keyword evidence="10" id="KW-1185">Reference proteome</keyword>
<proteinExistence type="predicted"/>
<dbReference type="SUPFAM" id="SSF54236">
    <property type="entry name" value="Ubiquitin-like"/>
    <property type="match status" value="1"/>
</dbReference>
<evidence type="ECO:0000313" key="10">
    <source>
        <dbReference type="Proteomes" id="UP000663870"/>
    </source>
</evidence>
<dbReference type="GO" id="GO:0008270">
    <property type="term" value="F:zinc ion binding"/>
    <property type="evidence" value="ECO:0007669"/>
    <property type="project" value="UniProtKB-KW"/>
</dbReference>
<name>A0A814LED3_9BILA</name>
<dbReference type="InterPro" id="IPR013083">
    <property type="entry name" value="Znf_RING/FYVE/PHD"/>
</dbReference>
<evidence type="ECO:0000256" key="4">
    <source>
        <dbReference type="PROSITE-ProRule" id="PRU00175"/>
    </source>
</evidence>
<dbReference type="Pfam" id="PF13445">
    <property type="entry name" value="zf-RING_UBOX"/>
    <property type="match status" value="1"/>
</dbReference>
<evidence type="ECO:0000313" key="7">
    <source>
        <dbReference type="EMBL" id="CAF1063574.1"/>
    </source>
</evidence>
<dbReference type="PROSITE" id="PS50089">
    <property type="entry name" value="ZF_RING_2"/>
    <property type="match status" value="1"/>
</dbReference>
<dbReference type="GO" id="GO:0061630">
    <property type="term" value="F:ubiquitin protein ligase activity"/>
    <property type="evidence" value="ECO:0007669"/>
    <property type="project" value="TreeGrafter"/>
</dbReference>
<dbReference type="EMBL" id="CAJNOL010000995">
    <property type="protein sequence ID" value="CAF1259969.1"/>
    <property type="molecule type" value="Genomic_DNA"/>
</dbReference>
<evidence type="ECO:0008006" key="11">
    <source>
        <dbReference type="Google" id="ProtNLM"/>
    </source>
</evidence>
<dbReference type="AlphaFoldDB" id="A0A814LED3"/>
<dbReference type="PROSITE" id="PS50053">
    <property type="entry name" value="UBIQUITIN_2"/>
    <property type="match status" value="1"/>
</dbReference>
<reference evidence="7" key="1">
    <citation type="submission" date="2021-02" db="EMBL/GenBank/DDBJ databases">
        <authorList>
            <person name="Nowell W R."/>
        </authorList>
    </citation>
    <scope>NUCLEOTIDE SEQUENCE</scope>
</reference>